<dbReference type="InterPro" id="IPR003764">
    <property type="entry name" value="GlcNAc_6-P_deAcase"/>
</dbReference>
<evidence type="ECO:0000313" key="9">
    <source>
        <dbReference type="EMBL" id="TCT14869.1"/>
    </source>
</evidence>
<dbReference type="RefSeq" id="WP_132251687.1">
    <property type="nucleotide sequence ID" value="NZ_SMAL01000004.1"/>
</dbReference>
<feature type="domain" description="Amidohydrolase-related" evidence="8">
    <location>
        <begin position="52"/>
        <end position="389"/>
    </location>
</feature>
<dbReference type="Pfam" id="PF01979">
    <property type="entry name" value="Amidohydro_1"/>
    <property type="match status" value="1"/>
</dbReference>
<dbReference type="GO" id="GO:0008448">
    <property type="term" value="F:N-acetylglucosamine-6-phosphate deacetylase activity"/>
    <property type="evidence" value="ECO:0007669"/>
    <property type="project" value="InterPro"/>
</dbReference>
<evidence type="ECO:0000256" key="2">
    <source>
        <dbReference type="ARBA" id="ARBA00022723"/>
    </source>
</evidence>
<dbReference type="SUPFAM" id="SSF51556">
    <property type="entry name" value="Metallo-dependent hydrolases"/>
    <property type="match status" value="1"/>
</dbReference>
<evidence type="ECO:0000256" key="3">
    <source>
        <dbReference type="ARBA" id="ARBA00022801"/>
    </source>
</evidence>
<keyword evidence="3 5" id="KW-0378">Hydrolase</keyword>
<dbReference type="GO" id="GO:0046872">
    <property type="term" value="F:metal ion binding"/>
    <property type="evidence" value="ECO:0007669"/>
    <property type="project" value="UniProtKB-KW"/>
</dbReference>
<evidence type="ECO:0000313" key="10">
    <source>
        <dbReference type="Proteomes" id="UP000294902"/>
    </source>
</evidence>
<protein>
    <submittedName>
        <fullName evidence="9">N-acetylglucosamine-6-phosphate deacetylase</fullName>
    </submittedName>
</protein>
<feature type="binding site" evidence="7">
    <location>
        <position position="131"/>
    </location>
    <ligand>
        <name>Zn(2+)</name>
        <dbReference type="ChEBI" id="CHEBI:29105"/>
    </ligand>
</feature>
<comment type="caution">
    <text evidence="9">The sequence shown here is derived from an EMBL/GenBank/DDBJ whole genome shotgun (WGS) entry which is preliminary data.</text>
</comment>
<dbReference type="Proteomes" id="UP000294902">
    <property type="component" value="Unassembled WGS sequence"/>
</dbReference>
<dbReference type="Gene3D" id="3.20.20.140">
    <property type="entry name" value="Metal-dependent hydrolases"/>
    <property type="match status" value="1"/>
</dbReference>
<comment type="similarity">
    <text evidence="1 5">Belongs to the metallo-dependent hydrolases superfamily. NagA family.</text>
</comment>
<reference evidence="9 10" key="1">
    <citation type="submission" date="2019-03" db="EMBL/GenBank/DDBJ databases">
        <title>Genomic Encyclopedia of Type Strains, Phase IV (KMG-IV): sequencing the most valuable type-strain genomes for metagenomic binning, comparative biology and taxonomic classification.</title>
        <authorList>
            <person name="Goeker M."/>
        </authorList>
    </citation>
    <scope>NUCLEOTIDE SEQUENCE [LARGE SCALE GENOMIC DNA]</scope>
    <source>
        <strain evidence="9 10">DSM 24629</strain>
    </source>
</reference>
<organism evidence="9 10">
    <name type="scientific">Natranaerovirga pectinivora</name>
    <dbReference type="NCBI Taxonomy" id="682400"/>
    <lineage>
        <taxon>Bacteria</taxon>
        <taxon>Bacillati</taxon>
        <taxon>Bacillota</taxon>
        <taxon>Clostridia</taxon>
        <taxon>Lachnospirales</taxon>
        <taxon>Natranaerovirgaceae</taxon>
        <taxon>Natranaerovirga</taxon>
    </lineage>
</organism>
<keyword evidence="4 5" id="KW-0119">Carbohydrate metabolism</keyword>
<feature type="binding site" evidence="7">
    <location>
        <position position="196"/>
    </location>
    <ligand>
        <name>Zn(2+)</name>
        <dbReference type="ChEBI" id="CHEBI:29105"/>
    </ligand>
</feature>
<sequence>MNKIVFKNARLITPTGITQGEVLVCNKKIKKVVLNGTIIDGADEIIDVKGQYLSPGFIDIHTHGAGNADFMDGNIESIHQACKTHMIHGTTSIVPTSLAGTKESLFNFVELFNSVYLQKEGLPNILGLHIEGPYFAYSQKGAQDHRYLRNPDPKEYMDVLKLTDKIIRWSFAVELEGSMEFLNVLREHGIISSLAHSDATCEEVFRAYENGLSAMTHFYSAMSSVRRIDAYRVAGAVEAGYLLDDLFVEVIADGKHLPKELLQLIYKVKGPDRICLVTDSMRAAGMPEGEYYLGSKENGTKIFVEDNVAKLMDRSAFAGSVATADRLIRTFHELTEAPLYEVVKMMSLTPAKLLKIDRKKGSICESKDADLVVFDEDINIKMVMVRGKVNYTASDF</sequence>
<evidence type="ECO:0000256" key="7">
    <source>
        <dbReference type="PIRSR" id="PIRSR038994-3"/>
    </source>
</evidence>
<dbReference type="GO" id="GO:0006046">
    <property type="term" value="P:N-acetylglucosamine catabolic process"/>
    <property type="evidence" value="ECO:0007669"/>
    <property type="project" value="TreeGrafter"/>
</dbReference>
<keyword evidence="2 7" id="KW-0479">Metal-binding</keyword>
<dbReference type="InterPro" id="IPR006680">
    <property type="entry name" value="Amidohydro-rel"/>
</dbReference>
<evidence type="ECO:0000259" key="8">
    <source>
        <dbReference type="Pfam" id="PF01979"/>
    </source>
</evidence>
<feature type="binding site" evidence="7">
    <location>
        <position position="217"/>
    </location>
    <ligand>
        <name>Zn(2+)</name>
        <dbReference type="ChEBI" id="CHEBI:29105"/>
    </ligand>
</feature>
<feature type="active site" description="Proton donor/acceptor" evidence="6">
    <location>
        <position position="279"/>
    </location>
</feature>
<dbReference type="PIRSF" id="PIRSF038994">
    <property type="entry name" value="NagA"/>
    <property type="match status" value="1"/>
</dbReference>
<evidence type="ECO:0000256" key="6">
    <source>
        <dbReference type="PIRSR" id="PIRSR038994-1"/>
    </source>
</evidence>
<dbReference type="CDD" id="cd00854">
    <property type="entry name" value="NagA"/>
    <property type="match status" value="1"/>
</dbReference>
<dbReference type="PANTHER" id="PTHR11113">
    <property type="entry name" value="N-ACETYLGLUCOSAMINE-6-PHOSPHATE DEACETYLASE"/>
    <property type="match status" value="1"/>
</dbReference>
<dbReference type="InterPro" id="IPR011059">
    <property type="entry name" value="Metal-dep_hydrolase_composite"/>
</dbReference>
<comment type="cofactor">
    <cofactor evidence="7">
        <name>a divalent metal cation</name>
        <dbReference type="ChEBI" id="CHEBI:60240"/>
    </cofactor>
    <text evidence="7">Binds 1 divalent metal cation per subunit.</text>
</comment>
<dbReference type="PANTHER" id="PTHR11113:SF14">
    <property type="entry name" value="N-ACETYLGLUCOSAMINE-6-PHOSPHATE DEACETYLASE"/>
    <property type="match status" value="1"/>
</dbReference>
<dbReference type="InterPro" id="IPR032466">
    <property type="entry name" value="Metal_Hydrolase"/>
</dbReference>
<accession>A0A4R3MKG9</accession>
<dbReference type="OrthoDB" id="9776488at2"/>
<dbReference type="SUPFAM" id="SSF51338">
    <property type="entry name" value="Composite domain of metallo-dependent hydrolases"/>
    <property type="match status" value="1"/>
</dbReference>
<proteinExistence type="inferred from homology"/>
<evidence type="ECO:0000256" key="4">
    <source>
        <dbReference type="ARBA" id="ARBA00023277"/>
    </source>
</evidence>
<dbReference type="EMBL" id="SMAL01000004">
    <property type="protein sequence ID" value="TCT14869.1"/>
    <property type="molecule type" value="Genomic_DNA"/>
</dbReference>
<dbReference type="AlphaFoldDB" id="A0A4R3MKG9"/>
<dbReference type="NCBIfam" id="TIGR00221">
    <property type="entry name" value="nagA"/>
    <property type="match status" value="1"/>
</dbReference>
<evidence type="ECO:0000256" key="5">
    <source>
        <dbReference type="PIRNR" id="PIRNR038994"/>
    </source>
</evidence>
<evidence type="ECO:0000256" key="1">
    <source>
        <dbReference type="ARBA" id="ARBA00010716"/>
    </source>
</evidence>
<dbReference type="Gene3D" id="2.30.40.10">
    <property type="entry name" value="Urease, subunit C, domain 1"/>
    <property type="match status" value="1"/>
</dbReference>
<keyword evidence="10" id="KW-1185">Reference proteome</keyword>
<name>A0A4R3MKG9_9FIRM</name>
<gene>
    <name evidence="9" type="ORF">EDC18_10417</name>
</gene>